<feature type="compositionally biased region" description="Low complexity" evidence="1">
    <location>
        <begin position="50"/>
        <end position="75"/>
    </location>
</feature>
<evidence type="ECO:0000313" key="3">
    <source>
        <dbReference type="EMBL" id="ORX63087.1"/>
    </source>
</evidence>
<dbReference type="InterPro" id="IPR009057">
    <property type="entry name" value="Homeodomain-like_sf"/>
</dbReference>
<dbReference type="PROSITE" id="PS50934">
    <property type="entry name" value="SWIRM"/>
    <property type="match status" value="1"/>
</dbReference>
<evidence type="ECO:0000256" key="1">
    <source>
        <dbReference type="SAM" id="MobiDB-lite"/>
    </source>
</evidence>
<dbReference type="Proteomes" id="UP000242146">
    <property type="component" value="Unassembled WGS sequence"/>
</dbReference>
<dbReference type="EMBL" id="MCGT01000001">
    <property type="protein sequence ID" value="ORX63087.1"/>
    <property type="molecule type" value="Genomic_DNA"/>
</dbReference>
<dbReference type="GO" id="GO:0010468">
    <property type="term" value="P:regulation of gene expression"/>
    <property type="evidence" value="ECO:0007669"/>
    <property type="project" value="UniProtKB-ARBA"/>
</dbReference>
<feature type="domain" description="SWIRM" evidence="2">
    <location>
        <begin position="259"/>
        <end position="350"/>
    </location>
</feature>
<dbReference type="SUPFAM" id="SSF46689">
    <property type="entry name" value="Homeodomain-like"/>
    <property type="match status" value="1"/>
</dbReference>
<dbReference type="Gene3D" id="1.10.10.10">
    <property type="entry name" value="Winged helix-like DNA-binding domain superfamily/Winged helix DNA-binding domain"/>
    <property type="match status" value="1"/>
</dbReference>
<keyword evidence="4" id="KW-1185">Reference proteome</keyword>
<evidence type="ECO:0000259" key="2">
    <source>
        <dbReference type="PROSITE" id="PS50934"/>
    </source>
</evidence>
<reference evidence="3 4" key="1">
    <citation type="submission" date="2016-07" db="EMBL/GenBank/DDBJ databases">
        <title>Pervasive Adenine N6-methylation of Active Genes in Fungi.</title>
        <authorList>
            <consortium name="DOE Joint Genome Institute"/>
            <person name="Mondo S.J."/>
            <person name="Dannebaum R.O."/>
            <person name="Kuo R.C."/>
            <person name="Labutti K."/>
            <person name="Haridas S."/>
            <person name="Kuo A."/>
            <person name="Salamov A."/>
            <person name="Ahrendt S.R."/>
            <person name="Lipzen A."/>
            <person name="Sullivan W."/>
            <person name="Andreopoulos W.B."/>
            <person name="Clum A."/>
            <person name="Lindquist E."/>
            <person name="Daum C."/>
            <person name="Ramamoorthy G.K."/>
            <person name="Gryganskyi A."/>
            <person name="Culley D."/>
            <person name="Magnuson J.K."/>
            <person name="James T.Y."/>
            <person name="O'Malley M.A."/>
            <person name="Stajich J.E."/>
            <person name="Spatafora J.W."/>
            <person name="Visel A."/>
            <person name="Grigoriev I.V."/>
        </authorList>
    </citation>
    <scope>NUCLEOTIDE SEQUENCE [LARGE SCALE GENOMIC DNA]</scope>
    <source>
        <strain evidence="3 4">NRRL 3301</strain>
    </source>
</reference>
<dbReference type="InterPro" id="IPR007526">
    <property type="entry name" value="SWIRM"/>
</dbReference>
<dbReference type="FunFam" id="1.10.10.10:FF:000087">
    <property type="entry name" value="Transcriptional adapter 2"/>
    <property type="match status" value="1"/>
</dbReference>
<dbReference type="InterPro" id="IPR036388">
    <property type="entry name" value="WH-like_DNA-bd_sf"/>
</dbReference>
<dbReference type="STRING" id="101127.A0A1X2GYC9"/>
<organism evidence="3 4">
    <name type="scientific">Hesseltinella vesiculosa</name>
    <dbReference type="NCBI Taxonomy" id="101127"/>
    <lineage>
        <taxon>Eukaryota</taxon>
        <taxon>Fungi</taxon>
        <taxon>Fungi incertae sedis</taxon>
        <taxon>Mucoromycota</taxon>
        <taxon>Mucoromycotina</taxon>
        <taxon>Mucoromycetes</taxon>
        <taxon>Mucorales</taxon>
        <taxon>Cunninghamellaceae</taxon>
        <taxon>Hesseltinella</taxon>
    </lineage>
</organism>
<proteinExistence type="predicted"/>
<dbReference type="OrthoDB" id="5598695at2759"/>
<feature type="compositionally biased region" description="Pro residues" evidence="1">
    <location>
        <begin position="180"/>
        <end position="219"/>
    </location>
</feature>
<dbReference type="Pfam" id="PF04433">
    <property type="entry name" value="SWIRM"/>
    <property type="match status" value="1"/>
</dbReference>
<feature type="region of interest" description="Disordered" evidence="1">
    <location>
        <begin position="47"/>
        <end position="75"/>
    </location>
</feature>
<comment type="caution">
    <text evidence="3">The sequence shown here is derived from an EMBL/GenBank/DDBJ whole genome shotgun (WGS) entry which is preliminary data.</text>
</comment>
<accession>A0A1X2GYC9</accession>
<sequence length="350" mass="38439">MITPNDIPVYQANLMSPPITPKLSSQVTKVVAGHDFVMLPPITTMASAQSPDSPTCPSPTSSSCSNTPDSLLSPTSSTYPAAATLPPCFKRKSSLVSALAAIQLDHQDLRGRPFQWSSRRPLFKQPRSKTTPVALHRRKCPFPRPSPAHTTPVSFCLDVFDPQLRRLEQSRYKKPRPSTASPPPPPLASPPSLPDPIPSSPPASPSLPASNPSPSPPAMTKPKADTSFFDHVDLSVPDHQVFTTPWLPSSSAFDQRPNIRVVWKGSPLTIKTLPHFDQLHANEQLIASTLRLSPEQYLKCKRALILTAQVYSDHGVPFRKSDAQKVCRIDVNKTSCLWNAFNRLGWFGPR</sequence>
<dbReference type="PRINTS" id="PR01217">
    <property type="entry name" value="PRICHEXTENSN"/>
</dbReference>
<feature type="region of interest" description="Disordered" evidence="1">
    <location>
        <begin position="170"/>
        <end position="225"/>
    </location>
</feature>
<evidence type="ECO:0000313" key="4">
    <source>
        <dbReference type="Proteomes" id="UP000242146"/>
    </source>
</evidence>
<protein>
    <recommendedName>
        <fullName evidence="2">SWIRM domain-containing protein</fullName>
    </recommendedName>
</protein>
<feature type="region of interest" description="Disordered" evidence="1">
    <location>
        <begin position="116"/>
        <end position="148"/>
    </location>
</feature>
<dbReference type="AlphaFoldDB" id="A0A1X2GYC9"/>
<gene>
    <name evidence="3" type="ORF">DM01DRAFT_1298037</name>
</gene>
<name>A0A1X2GYC9_9FUNG</name>